<feature type="compositionally biased region" description="Polar residues" evidence="1">
    <location>
        <begin position="73"/>
        <end position="82"/>
    </location>
</feature>
<keyword evidence="3" id="KW-1185">Reference proteome</keyword>
<proteinExistence type="predicted"/>
<evidence type="ECO:0000256" key="1">
    <source>
        <dbReference type="SAM" id="MobiDB-lite"/>
    </source>
</evidence>
<gene>
    <name evidence="2" type="ORF">N7463_010829</name>
</gene>
<feature type="region of interest" description="Disordered" evidence="1">
    <location>
        <begin position="67"/>
        <end position="93"/>
    </location>
</feature>
<dbReference type="AlphaFoldDB" id="A0A9W9XKK4"/>
<reference evidence="2" key="2">
    <citation type="journal article" date="2023" name="IMA Fungus">
        <title>Comparative genomic study of the Penicillium genus elucidates a diverse pangenome and 15 lateral gene transfer events.</title>
        <authorList>
            <person name="Petersen C."/>
            <person name="Sorensen T."/>
            <person name="Nielsen M.R."/>
            <person name="Sondergaard T.E."/>
            <person name="Sorensen J.L."/>
            <person name="Fitzpatrick D.A."/>
            <person name="Frisvad J.C."/>
            <person name="Nielsen K.L."/>
        </authorList>
    </citation>
    <scope>NUCLEOTIDE SEQUENCE</scope>
    <source>
        <strain evidence="2">IBT 29495</strain>
    </source>
</reference>
<evidence type="ECO:0000313" key="3">
    <source>
        <dbReference type="Proteomes" id="UP001149954"/>
    </source>
</evidence>
<name>A0A9W9XKK4_9EURO</name>
<sequence>MASLQTPAQSHTLCIPEIFELILLNLNSNLPHWSHFINSSPRIQWTLDNALNKPKAQNPLLGEAFPSIFHRPGSSNRGSTKNNDTDVDTANEETTSNLTFTTFDMVRNQHKWDTYIRPEANWRRILV</sequence>
<comment type="caution">
    <text evidence="2">The sequence shown here is derived from an EMBL/GenBank/DDBJ whole genome shotgun (WGS) entry which is preliminary data.</text>
</comment>
<reference evidence="2" key="1">
    <citation type="submission" date="2022-12" db="EMBL/GenBank/DDBJ databases">
        <authorList>
            <person name="Petersen C."/>
        </authorList>
    </citation>
    <scope>NUCLEOTIDE SEQUENCE</scope>
    <source>
        <strain evidence="2">IBT 29495</strain>
    </source>
</reference>
<evidence type="ECO:0000313" key="2">
    <source>
        <dbReference type="EMBL" id="KAJ5494742.1"/>
    </source>
</evidence>
<organism evidence="2 3">
    <name type="scientific">Penicillium fimorum</name>
    <dbReference type="NCBI Taxonomy" id="1882269"/>
    <lineage>
        <taxon>Eukaryota</taxon>
        <taxon>Fungi</taxon>
        <taxon>Dikarya</taxon>
        <taxon>Ascomycota</taxon>
        <taxon>Pezizomycotina</taxon>
        <taxon>Eurotiomycetes</taxon>
        <taxon>Eurotiomycetidae</taxon>
        <taxon>Eurotiales</taxon>
        <taxon>Aspergillaceae</taxon>
        <taxon>Penicillium</taxon>
    </lineage>
</organism>
<dbReference type="EMBL" id="JAPWDS010000006">
    <property type="protein sequence ID" value="KAJ5494742.1"/>
    <property type="molecule type" value="Genomic_DNA"/>
</dbReference>
<accession>A0A9W9XKK4</accession>
<dbReference type="Proteomes" id="UP001149954">
    <property type="component" value="Unassembled WGS sequence"/>
</dbReference>
<protein>
    <submittedName>
        <fullName evidence="2">Uncharacterized protein</fullName>
    </submittedName>
</protein>
<dbReference type="OrthoDB" id="3800738at2759"/>